<dbReference type="AlphaFoldDB" id="A0A0V0ZNE6"/>
<evidence type="ECO:0000313" key="2">
    <source>
        <dbReference type="Proteomes" id="UP000054783"/>
    </source>
</evidence>
<protein>
    <submittedName>
        <fullName evidence="1">Uncharacterized protein</fullName>
    </submittedName>
</protein>
<dbReference type="Proteomes" id="UP000054783">
    <property type="component" value="Unassembled WGS sequence"/>
</dbReference>
<name>A0A0V0ZNE6_9BILA</name>
<comment type="caution">
    <text evidence="1">The sequence shown here is derived from an EMBL/GenBank/DDBJ whole genome shotgun (WGS) entry which is preliminary data.</text>
</comment>
<dbReference type="OrthoDB" id="10366822at2759"/>
<proteinExistence type="predicted"/>
<dbReference type="EMBL" id="JYDQ01000124">
    <property type="protein sequence ID" value="KRY14097.1"/>
    <property type="molecule type" value="Genomic_DNA"/>
</dbReference>
<organism evidence="1 2">
    <name type="scientific">Trichinella patagoniensis</name>
    <dbReference type="NCBI Taxonomy" id="990121"/>
    <lineage>
        <taxon>Eukaryota</taxon>
        <taxon>Metazoa</taxon>
        <taxon>Ecdysozoa</taxon>
        <taxon>Nematoda</taxon>
        <taxon>Enoplea</taxon>
        <taxon>Dorylaimia</taxon>
        <taxon>Trichinellida</taxon>
        <taxon>Trichinellidae</taxon>
        <taxon>Trichinella</taxon>
    </lineage>
</organism>
<reference evidence="1 2" key="1">
    <citation type="submission" date="2015-01" db="EMBL/GenBank/DDBJ databases">
        <title>Evolution of Trichinella species and genotypes.</title>
        <authorList>
            <person name="Korhonen P.K."/>
            <person name="Edoardo P."/>
            <person name="Giuseppe L.R."/>
            <person name="Gasser R.B."/>
        </authorList>
    </citation>
    <scope>NUCLEOTIDE SEQUENCE [LARGE SCALE GENOMIC DNA]</scope>
    <source>
        <strain evidence="1">ISS2496</strain>
    </source>
</reference>
<accession>A0A0V0ZNE6</accession>
<evidence type="ECO:0000313" key="1">
    <source>
        <dbReference type="EMBL" id="KRY14097.1"/>
    </source>
</evidence>
<sequence>MQSLSKLDNDENFILNKFTKAETIIFPCEHFESNTEGERAKIQGIPAKLTFNKLHRVILPTLHANEWFPILFSKMIFISV</sequence>
<keyword evidence="2" id="KW-1185">Reference proteome</keyword>
<gene>
    <name evidence="1" type="ORF">T12_11565</name>
</gene>